<evidence type="ECO:0000256" key="2">
    <source>
        <dbReference type="ARBA" id="ARBA00004717"/>
    </source>
</evidence>
<dbReference type="NCBIfam" id="TIGR01341">
    <property type="entry name" value="aconitase_1"/>
    <property type="match status" value="1"/>
</dbReference>
<dbReference type="Pfam" id="PF00330">
    <property type="entry name" value="Aconitase"/>
    <property type="match status" value="1"/>
</dbReference>
<dbReference type="PANTHER" id="PTHR11670">
    <property type="entry name" value="ACONITASE/IRON-RESPONSIVE ELEMENT FAMILY MEMBER"/>
    <property type="match status" value="1"/>
</dbReference>
<dbReference type="InterPro" id="IPR001030">
    <property type="entry name" value="Acoase/IPM_deHydtase_lsu_aba"/>
</dbReference>
<evidence type="ECO:0000256" key="4">
    <source>
        <dbReference type="ARBA" id="ARBA00022485"/>
    </source>
</evidence>
<dbReference type="InterPro" id="IPR000573">
    <property type="entry name" value="AconitaseA/IPMdHydase_ssu_swvl"/>
</dbReference>
<dbReference type="NCBIfam" id="NF006757">
    <property type="entry name" value="PRK09277.1"/>
    <property type="match status" value="1"/>
</dbReference>
<dbReference type="SUPFAM" id="SSF52016">
    <property type="entry name" value="LeuD/IlvD-like"/>
    <property type="match status" value="1"/>
</dbReference>
<dbReference type="PRINTS" id="PR00415">
    <property type="entry name" value="ACONITASE"/>
</dbReference>
<dbReference type="Gene3D" id="3.30.499.10">
    <property type="entry name" value="Aconitase, domain 3"/>
    <property type="match status" value="2"/>
</dbReference>
<proteinExistence type="inferred from homology"/>
<comment type="similarity">
    <text evidence="3 9">Belongs to the aconitase/IPM isomerase family.</text>
</comment>
<dbReference type="InterPro" id="IPR015931">
    <property type="entry name" value="Acnase/IPM_dHydase_lsu_aba_1/3"/>
</dbReference>
<comment type="catalytic activity">
    <reaction evidence="8 9">
        <text>citrate = D-threo-isocitrate</text>
        <dbReference type="Rhea" id="RHEA:10336"/>
        <dbReference type="ChEBI" id="CHEBI:15562"/>
        <dbReference type="ChEBI" id="CHEBI:16947"/>
        <dbReference type="EC" id="4.2.1.3"/>
    </reaction>
</comment>
<evidence type="ECO:0000256" key="3">
    <source>
        <dbReference type="ARBA" id="ARBA00007185"/>
    </source>
</evidence>
<accession>A0ABV7K7Z4</accession>
<evidence type="ECO:0000256" key="5">
    <source>
        <dbReference type="ARBA" id="ARBA00022723"/>
    </source>
</evidence>
<comment type="function">
    <text evidence="9">Catalyzes the isomerization of citrate to isocitrate via cis-aconitate.</text>
</comment>
<evidence type="ECO:0000259" key="11">
    <source>
        <dbReference type="Pfam" id="PF00694"/>
    </source>
</evidence>
<gene>
    <name evidence="12" type="primary">acnA</name>
    <name evidence="12" type="ORF">ACFOHJ_09525</name>
</gene>
<dbReference type="RefSeq" id="WP_378220269.1">
    <property type="nucleotide sequence ID" value="NZ_JBHRTK010000011.1"/>
</dbReference>
<comment type="pathway">
    <text evidence="2">Carbohydrate metabolism; tricarboxylic acid cycle; isocitrate from oxaloacetate: step 2/2.</text>
</comment>
<dbReference type="Gene3D" id="3.20.19.10">
    <property type="entry name" value="Aconitase, domain 4"/>
    <property type="match status" value="1"/>
</dbReference>
<name>A0ABV7K7Z4_9HYPH</name>
<dbReference type="GO" id="GO:0003994">
    <property type="term" value="F:aconitate hydratase activity"/>
    <property type="evidence" value="ECO:0007669"/>
    <property type="project" value="UniProtKB-EC"/>
</dbReference>
<dbReference type="InterPro" id="IPR018136">
    <property type="entry name" value="Aconitase_4Fe-4S_BS"/>
</dbReference>
<evidence type="ECO:0000256" key="7">
    <source>
        <dbReference type="ARBA" id="ARBA00023014"/>
    </source>
</evidence>
<dbReference type="Proteomes" id="UP001595583">
    <property type="component" value="Unassembled WGS sequence"/>
</dbReference>
<comment type="caution">
    <text evidence="12">The sequence shown here is derived from an EMBL/GenBank/DDBJ whole genome shotgun (WGS) entry which is preliminary data.</text>
</comment>
<keyword evidence="7 9" id="KW-0411">Iron-sulfur</keyword>
<evidence type="ECO:0000259" key="10">
    <source>
        <dbReference type="Pfam" id="PF00330"/>
    </source>
</evidence>
<dbReference type="InterPro" id="IPR015928">
    <property type="entry name" value="Aconitase/3IPM_dehydase_swvl"/>
</dbReference>
<dbReference type="PROSITE" id="PS00450">
    <property type="entry name" value="ACONITASE_1"/>
    <property type="match status" value="1"/>
</dbReference>
<protein>
    <recommendedName>
        <fullName evidence="9">Aconitate hydratase</fullName>
        <shortName evidence="9">Aconitase</shortName>
        <ecNumber evidence="9">4.2.1.3</ecNumber>
    </recommendedName>
</protein>
<reference evidence="13" key="1">
    <citation type="journal article" date="2019" name="Int. J. Syst. Evol. Microbiol.">
        <title>The Global Catalogue of Microorganisms (GCM) 10K type strain sequencing project: providing services to taxonomists for standard genome sequencing and annotation.</title>
        <authorList>
            <consortium name="The Broad Institute Genomics Platform"/>
            <consortium name="The Broad Institute Genome Sequencing Center for Infectious Disease"/>
            <person name="Wu L."/>
            <person name="Ma J."/>
        </authorList>
    </citation>
    <scope>NUCLEOTIDE SEQUENCE [LARGE SCALE GENOMIC DNA]</scope>
    <source>
        <strain evidence="13">KCTC 52165</strain>
    </source>
</reference>
<feature type="domain" description="Aconitase A/isopropylmalate dehydratase small subunit swivel" evidence="11">
    <location>
        <begin position="681"/>
        <end position="803"/>
    </location>
</feature>
<sequence length="880" mass="93482">MLNDLVRPLPGMAGVDHVSLAQAGELDLGDLAELPRSLLVLAEGILRGPGSREQIRDGLAALKPETQGTAIPFQPGRALLQDFMGIPLMTDLASMRDALVARGADALLVQPRIPVDFVVDHSLVAAYAGRADARMLNRQFEMEHNAERFAFIKWCQKNFDGLRVIPPGRGIMHQVNLEWLASVVRTVDRPMMAPLAVPDTMIGTDSHTTMVNALGVLGWGVGGLEAEAAILGMPSDMARPKVVGVRIEGRLAPGVTATDMVLHLTQMLRRLDVVGAFVEFHGPGVSALPVADRATIANMAPEFGATCAYFPIDAGTLSYLALTGRDSRHIDLVEAYARAQGLWQDSDGGSAPAFDENHVFHLDAVEPSLAGPVRPQDRVSLPQVPASFERRMAEIGVAAPTKPHGGIDHGAVVIAAITSCTNTSNPAVMIAAGLLARNAVARGLRAKPWVKTSLSPGSRIVTDYLDEAGLTPALEALGFHNIGYGCATCNGNSGALPPAVAEEVRSRDLCVAAVLSGNRNFEGRIHPQVKAAYLASPPLVVAYAITGTMHVDLSSEPLGIDPQGKPVMLADVWPSEDEIAAAVHRHVRANLFHGAYDSRIESTRAWEALATPPGPQFPWDPASTFIGPSPFVTESSGAPGRGSDMTGLRPLLVLGHSITTDHISPNGAIRPDCPAGQHLIASGVEPGKLGNYGARRGNPAVCLRGMFDNRLLENHLVPGQRGNKTRVAGDEDLLPVFDAAQRHRARGTGCVIVAGRNYGAGSSRDWAAKGVALLGVRAVLAQSFERIHASNLVGMGILPLLLPDGLEAASLDVQAEDSFDLDVDLHALAMDMPVPVTLRRRDTVQQFTARLLARTEADIALLEGGGLLPTLLDQLCRNDR</sequence>
<dbReference type="InterPro" id="IPR036008">
    <property type="entry name" value="Aconitase_4Fe-4S_dom"/>
</dbReference>
<evidence type="ECO:0000256" key="9">
    <source>
        <dbReference type="RuleBase" id="RU361275"/>
    </source>
</evidence>
<comment type="cofactor">
    <cofactor evidence="1">
        <name>[4Fe-4S] cluster</name>
        <dbReference type="ChEBI" id="CHEBI:49883"/>
    </cofactor>
</comment>
<keyword evidence="5" id="KW-0479">Metal-binding</keyword>
<feature type="domain" description="Aconitase/3-isopropylmalate dehydratase large subunit alpha/beta/alpha" evidence="10">
    <location>
        <begin position="66"/>
        <end position="547"/>
    </location>
</feature>
<evidence type="ECO:0000256" key="8">
    <source>
        <dbReference type="ARBA" id="ARBA00023501"/>
    </source>
</evidence>
<dbReference type="Gene3D" id="6.10.190.10">
    <property type="match status" value="1"/>
</dbReference>
<dbReference type="NCBIfam" id="NF009520">
    <property type="entry name" value="PRK12881.1"/>
    <property type="match status" value="1"/>
</dbReference>
<keyword evidence="4 9" id="KW-0004">4Fe-4S</keyword>
<dbReference type="Pfam" id="PF00694">
    <property type="entry name" value="Aconitase_C"/>
    <property type="match status" value="1"/>
</dbReference>
<evidence type="ECO:0000256" key="1">
    <source>
        <dbReference type="ARBA" id="ARBA00001966"/>
    </source>
</evidence>
<evidence type="ECO:0000256" key="6">
    <source>
        <dbReference type="ARBA" id="ARBA00023004"/>
    </source>
</evidence>
<keyword evidence="9 12" id="KW-0456">Lyase</keyword>
<dbReference type="InterPro" id="IPR006249">
    <property type="entry name" value="Aconitase/IRP2"/>
</dbReference>
<keyword evidence="13" id="KW-1185">Reference proteome</keyword>
<keyword evidence="6 9" id="KW-0408">Iron</keyword>
<evidence type="ECO:0000313" key="13">
    <source>
        <dbReference type="Proteomes" id="UP001595583"/>
    </source>
</evidence>
<dbReference type="EMBL" id="JBHRTK010000011">
    <property type="protein sequence ID" value="MFC3206448.1"/>
    <property type="molecule type" value="Genomic_DNA"/>
</dbReference>
<dbReference type="EC" id="4.2.1.3" evidence="9"/>
<dbReference type="SUPFAM" id="SSF53732">
    <property type="entry name" value="Aconitase iron-sulfur domain"/>
    <property type="match status" value="1"/>
</dbReference>
<evidence type="ECO:0000313" key="12">
    <source>
        <dbReference type="EMBL" id="MFC3206448.1"/>
    </source>
</evidence>
<organism evidence="12 13">
    <name type="scientific">Aquamicrobium soli</name>
    <dbReference type="NCBI Taxonomy" id="1811518"/>
    <lineage>
        <taxon>Bacteria</taxon>
        <taxon>Pseudomonadati</taxon>
        <taxon>Pseudomonadota</taxon>
        <taxon>Alphaproteobacteria</taxon>
        <taxon>Hyphomicrobiales</taxon>
        <taxon>Phyllobacteriaceae</taxon>
        <taxon>Aquamicrobium</taxon>
    </lineage>
</organism>